<proteinExistence type="predicted"/>
<dbReference type="GO" id="GO:0000981">
    <property type="term" value="F:DNA-binding transcription factor activity, RNA polymerase II-specific"/>
    <property type="evidence" value="ECO:0007669"/>
    <property type="project" value="InterPro"/>
</dbReference>
<keyword evidence="5" id="KW-0862">Zinc</keyword>
<dbReference type="GO" id="GO:0006351">
    <property type="term" value="P:DNA-templated transcription"/>
    <property type="evidence" value="ECO:0007669"/>
    <property type="project" value="InterPro"/>
</dbReference>
<dbReference type="GO" id="GO:0005634">
    <property type="term" value="C:nucleus"/>
    <property type="evidence" value="ECO:0007669"/>
    <property type="project" value="UniProtKB-SubCell"/>
</dbReference>
<dbReference type="InterPro" id="IPR051059">
    <property type="entry name" value="VerF-like"/>
</dbReference>
<dbReference type="Pfam" id="PF04082">
    <property type="entry name" value="Fungal_trans"/>
    <property type="match status" value="1"/>
</dbReference>
<keyword evidence="6" id="KW-0539">Nucleus</keyword>
<name>A0A2K3QLP7_9HYPO</name>
<dbReference type="CDD" id="cd00067">
    <property type="entry name" value="GAL4"/>
    <property type="match status" value="1"/>
</dbReference>
<dbReference type="SUPFAM" id="SSF57701">
    <property type="entry name" value="Zn2/Cys6 DNA-binding domain"/>
    <property type="match status" value="1"/>
</dbReference>
<dbReference type="PANTHER" id="PTHR40626:SF1">
    <property type="entry name" value="TRANSCRIPTION FACTOR WITH C2H2 AND ZN(2)-CYS(6) DNA BINDING DOMAIN (EUROFUNG)"/>
    <property type="match status" value="1"/>
</dbReference>
<accession>A0A2K3QLP7</accession>
<comment type="subcellular location">
    <subcellularLocation>
        <location evidence="1">Nucleus</location>
    </subcellularLocation>
</comment>
<dbReference type="InterPro" id="IPR007219">
    <property type="entry name" value="XnlR_reg_dom"/>
</dbReference>
<dbReference type="OrthoDB" id="3945418at2759"/>
<feature type="region of interest" description="Disordered" evidence="7">
    <location>
        <begin position="97"/>
        <end position="117"/>
    </location>
</feature>
<gene>
    <name evidence="9" type="ORF">TCAP_01614</name>
</gene>
<dbReference type="GO" id="GO:0000978">
    <property type="term" value="F:RNA polymerase II cis-regulatory region sequence-specific DNA binding"/>
    <property type="evidence" value="ECO:0007669"/>
    <property type="project" value="InterPro"/>
</dbReference>
<dbReference type="GO" id="GO:0008270">
    <property type="term" value="F:zinc ion binding"/>
    <property type="evidence" value="ECO:0007669"/>
    <property type="project" value="UniProtKB-KW"/>
</dbReference>
<dbReference type="InterPro" id="IPR036864">
    <property type="entry name" value="Zn2-C6_fun-type_DNA-bd_sf"/>
</dbReference>
<evidence type="ECO:0000256" key="3">
    <source>
        <dbReference type="ARBA" id="ARBA00022737"/>
    </source>
</evidence>
<organism evidence="9 10">
    <name type="scientific">Tolypocladium capitatum</name>
    <dbReference type="NCBI Taxonomy" id="45235"/>
    <lineage>
        <taxon>Eukaryota</taxon>
        <taxon>Fungi</taxon>
        <taxon>Dikarya</taxon>
        <taxon>Ascomycota</taxon>
        <taxon>Pezizomycotina</taxon>
        <taxon>Sordariomycetes</taxon>
        <taxon>Hypocreomycetidae</taxon>
        <taxon>Hypocreales</taxon>
        <taxon>Ophiocordycipitaceae</taxon>
        <taxon>Tolypocladium</taxon>
    </lineage>
</organism>
<keyword evidence="4" id="KW-0863">Zinc-finger</keyword>
<feature type="compositionally biased region" description="Polar residues" evidence="7">
    <location>
        <begin position="1"/>
        <end position="19"/>
    </location>
</feature>
<feature type="domain" description="Zn(2)-C6 fungal-type" evidence="8">
    <location>
        <begin position="60"/>
        <end position="89"/>
    </location>
</feature>
<evidence type="ECO:0000256" key="5">
    <source>
        <dbReference type="ARBA" id="ARBA00022833"/>
    </source>
</evidence>
<evidence type="ECO:0000313" key="9">
    <source>
        <dbReference type="EMBL" id="PNY28458.1"/>
    </source>
</evidence>
<feature type="region of interest" description="Disordered" evidence="7">
    <location>
        <begin position="1"/>
        <end position="21"/>
    </location>
</feature>
<evidence type="ECO:0000256" key="2">
    <source>
        <dbReference type="ARBA" id="ARBA00022723"/>
    </source>
</evidence>
<dbReference type="AlphaFoldDB" id="A0A2K3QLP7"/>
<dbReference type="STRING" id="45235.A0A2K3QLP7"/>
<protein>
    <submittedName>
        <fullName evidence="9">Transcriptional regulator MET32</fullName>
    </submittedName>
</protein>
<dbReference type="CDD" id="cd12148">
    <property type="entry name" value="fungal_TF_MHR"/>
    <property type="match status" value="1"/>
</dbReference>
<evidence type="ECO:0000256" key="7">
    <source>
        <dbReference type="SAM" id="MobiDB-lite"/>
    </source>
</evidence>
<dbReference type="GO" id="GO:0000785">
    <property type="term" value="C:chromatin"/>
    <property type="evidence" value="ECO:0007669"/>
    <property type="project" value="TreeGrafter"/>
</dbReference>
<evidence type="ECO:0000313" key="10">
    <source>
        <dbReference type="Proteomes" id="UP000236621"/>
    </source>
</evidence>
<comment type="caution">
    <text evidence="9">The sequence shown here is derived from an EMBL/GenBank/DDBJ whole genome shotgun (WGS) entry which is preliminary data.</text>
</comment>
<dbReference type="PROSITE" id="PS00463">
    <property type="entry name" value="ZN2_CY6_FUNGAL_1"/>
    <property type="match status" value="1"/>
</dbReference>
<dbReference type="SMART" id="SM00066">
    <property type="entry name" value="GAL4"/>
    <property type="match status" value="1"/>
</dbReference>
<dbReference type="EMBL" id="NRSZ01000255">
    <property type="protein sequence ID" value="PNY28458.1"/>
    <property type="molecule type" value="Genomic_DNA"/>
</dbReference>
<dbReference type="Pfam" id="PF00172">
    <property type="entry name" value="Zn_clus"/>
    <property type="match status" value="1"/>
</dbReference>
<evidence type="ECO:0000256" key="6">
    <source>
        <dbReference type="ARBA" id="ARBA00023242"/>
    </source>
</evidence>
<evidence type="ECO:0000256" key="1">
    <source>
        <dbReference type="ARBA" id="ARBA00004123"/>
    </source>
</evidence>
<dbReference type="PANTHER" id="PTHR40626">
    <property type="entry name" value="MIP31509P"/>
    <property type="match status" value="1"/>
</dbReference>
<keyword evidence="3" id="KW-0677">Repeat</keyword>
<dbReference type="Gene3D" id="4.10.240.10">
    <property type="entry name" value="Zn(2)-C6 fungal-type DNA-binding domain"/>
    <property type="match status" value="1"/>
</dbReference>
<dbReference type="InterPro" id="IPR001138">
    <property type="entry name" value="Zn2Cys6_DnaBD"/>
</dbReference>
<dbReference type="PROSITE" id="PS50048">
    <property type="entry name" value="ZN2_CY6_FUNGAL_2"/>
    <property type="match status" value="1"/>
</dbReference>
<evidence type="ECO:0000259" key="8">
    <source>
        <dbReference type="PROSITE" id="PS50048"/>
    </source>
</evidence>
<feature type="compositionally biased region" description="Basic and acidic residues" evidence="7">
    <location>
        <begin position="97"/>
        <end position="108"/>
    </location>
</feature>
<reference evidence="9 10" key="1">
    <citation type="submission" date="2017-08" db="EMBL/GenBank/DDBJ databases">
        <title>Harnessing the power of phylogenomics to disentangle the directionality and signatures of interkingdom host jumping in the parasitic fungal genus Tolypocladium.</title>
        <authorList>
            <person name="Quandt C.A."/>
            <person name="Patterson W."/>
            <person name="Spatafora J.W."/>
        </authorList>
    </citation>
    <scope>NUCLEOTIDE SEQUENCE [LARGE SCALE GENOMIC DNA]</scope>
    <source>
        <strain evidence="9 10">CBS 113982</strain>
    </source>
</reference>
<dbReference type="Proteomes" id="UP000236621">
    <property type="component" value="Unassembled WGS sequence"/>
</dbReference>
<keyword evidence="10" id="KW-1185">Reference proteome</keyword>
<keyword evidence="2" id="KW-0479">Metal-binding</keyword>
<sequence length="602" mass="66989">MSKPSGSSVNIAKSLSQEGVPNPHRAVGDACLANVELATCASNYGQDQVPEFRRGQKPRACAACSRSKLSCDKASPCGRCITRNLACRSRELPDIISTSDHKHNDTSKELLYSSSPRQSDAGMSFLKGLANPKAATMLDCFTTNPVVNENIPEMDLDMEPTEDSSPSLNEDVSFIPCTFPPFFNDQVREFRHDGDILTTSRGFSPLIPALKADGSGALDKCSETLIRELSTLHSSLSATDPSYREAFDPEVAQSVFAPHSLRNFTTTFFRLSHVYVPVVHMPSFGSEDTSTALILAVVLCGATRSPPRDDALSAKGFLRLAEEYTFRHLNELMAKEAAATRSVIEALQAALLIHFVQFLMNSVETRRRNQTQRRPTLASAVRRLGLSQTRHSPNSTPSQFIHAEACIRTTTWIMLADWHQTSMFHVPPVMTIEEIRCDLPCPRELWDTQDITEHDIELYRQQRLTSPPHYVSLKDFTEALMREHWGGMQMFPLDSLTLSGLELAVFAISSIAVSAQLTSMLPFVSSSLLRALSRWQQLWEAVTAKVDQDYLQITGMSRHCGEFCCLSQKVIKVSVSGRKLPPYLDRVGHDTVAELYNFILEH</sequence>
<evidence type="ECO:0000256" key="4">
    <source>
        <dbReference type="ARBA" id="ARBA00022771"/>
    </source>
</evidence>